<comment type="caution">
    <text evidence="3">The sequence shown here is derived from an EMBL/GenBank/DDBJ whole genome shotgun (WGS) entry which is preliminary data.</text>
</comment>
<feature type="binding site" evidence="2">
    <location>
        <position position="347"/>
    </location>
    <ligand>
        <name>L-tryptophan</name>
        <dbReference type="ChEBI" id="CHEBI:57912"/>
    </ligand>
</feature>
<sequence>MHGDFTRLVIVGGGTAGWLSAAYLAARCPELDITIVEAPDIPTIGVGEGSWPTLRKTLATIGIGEVEFLTACDASFKQGSRFDGWVDGEPGDSYYHPFTPPVAGHMAELLSAWKGRADDLPFSYAMNPQASICDRDLAPRQRAMPDFAGALNYGYHLDAGKLAALLARHAVQKLGVTHVRDTVTDVETGEDGRITALRLRGGEPLRGDFFIDCTGMAARLIGQELGVEWIDRSDVSFNDRALAAQVPTLRDSPIASQTVATAHESGWLWDIALPSRRGIGCVYSSRFMDDDAAAEVLTEYIAANVPGADTASLAPRKLQFATGHRAEFWRGNCLAVGLSAGFIEPLEASAIVLIELSLEALADNFPRSREALALHAARFNSLFRYRWGRTVDFLKLHYVLSRRAEPYWLAQRDPATIPQSLADQLVLWRDHPPSEADFPQINEIFSAASQQYVLYGMGYDLPADSGLPAGDGARRKLVEVSGRERALASALPTNRAYFDALADEAAGAQGETASQ</sequence>
<dbReference type="PANTHER" id="PTHR43747">
    <property type="entry name" value="FAD-BINDING PROTEIN"/>
    <property type="match status" value="1"/>
</dbReference>
<dbReference type="InterPro" id="IPR006905">
    <property type="entry name" value="Flavin_halogenase"/>
</dbReference>
<dbReference type="InterPro" id="IPR036188">
    <property type="entry name" value="FAD/NAD-bd_sf"/>
</dbReference>
<feature type="active site" evidence="1">
    <location>
        <position position="77"/>
    </location>
</feature>
<dbReference type="Pfam" id="PF04820">
    <property type="entry name" value="Trp_halogenase"/>
    <property type="match status" value="1"/>
</dbReference>
<keyword evidence="2" id="KW-0547">Nucleotide-binding</keyword>
<evidence type="ECO:0000313" key="4">
    <source>
        <dbReference type="Proteomes" id="UP000293623"/>
    </source>
</evidence>
<dbReference type="Gene3D" id="3.50.50.60">
    <property type="entry name" value="FAD/NAD(P)-binding domain"/>
    <property type="match status" value="1"/>
</dbReference>
<reference evidence="3 4" key="1">
    <citation type="submission" date="2019-01" db="EMBL/GenBank/DDBJ databases">
        <title>Altererythrobacter rhizovicinus sp. nov., isolated from the rhizosphere soil of Haloxylon ammodendron.</title>
        <authorList>
            <person name="Li H.-P."/>
            <person name="Gou J.-Y."/>
            <person name="Yao D."/>
            <person name="Han Q.-Q."/>
            <person name="Shao K.-Z."/>
            <person name="Zhao Q."/>
            <person name="Zhang J.-L."/>
        </authorList>
    </citation>
    <scope>NUCLEOTIDE SEQUENCE [LARGE SCALE GENOMIC DNA]</scope>
    <source>
        <strain evidence="3 4">AY-3R</strain>
    </source>
</reference>
<dbReference type="GO" id="GO:0004497">
    <property type="term" value="F:monooxygenase activity"/>
    <property type="evidence" value="ECO:0007669"/>
    <property type="project" value="InterPro"/>
</dbReference>
<gene>
    <name evidence="3" type="ORF">ETX26_06860</name>
</gene>
<organism evidence="3 4">
    <name type="scientific">Pelagerythrobacter rhizovicinus</name>
    <dbReference type="NCBI Taxonomy" id="2268576"/>
    <lineage>
        <taxon>Bacteria</taxon>
        <taxon>Pseudomonadati</taxon>
        <taxon>Pseudomonadota</taxon>
        <taxon>Alphaproteobacteria</taxon>
        <taxon>Sphingomonadales</taxon>
        <taxon>Erythrobacteraceae</taxon>
        <taxon>Pelagerythrobacter</taxon>
    </lineage>
</organism>
<proteinExistence type="predicted"/>
<dbReference type="SUPFAM" id="SSF51905">
    <property type="entry name" value="FAD/NAD(P)-binding domain"/>
    <property type="match status" value="1"/>
</dbReference>
<dbReference type="PANTHER" id="PTHR43747:SF4">
    <property type="entry name" value="FLAVIN-DEPENDENT TRYPTOPHAN HALOGENASE"/>
    <property type="match status" value="1"/>
</dbReference>
<dbReference type="InterPro" id="IPR050816">
    <property type="entry name" value="Flavin-dep_Halogenase_NPB"/>
</dbReference>
<keyword evidence="2" id="KW-0274">FAD</keyword>
<dbReference type="EMBL" id="SDPV01000001">
    <property type="protein sequence ID" value="RXZ66401.1"/>
    <property type="molecule type" value="Genomic_DNA"/>
</dbReference>
<dbReference type="PIRSF" id="PIRSF011396">
    <property type="entry name" value="Trp_halogenase"/>
    <property type="match status" value="1"/>
</dbReference>
<feature type="binding site" evidence="2">
    <location>
        <position position="338"/>
    </location>
    <ligand>
        <name>FAD</name>
        <dbReference type="ChEBI" id="CHEBI:57692"/>
    </ligand>
</feature>
<feature type="binding site" evidence="2">
    <location>
        <position position="351"/>
    </location>
    <ligand>
        <name>FAD</name>
        <dbReference type="ChEBI" id="CHEBI:57692"/>
    </ligand>
</feature>
<protein>
    <submittedName>
        <fullName evidence="3">Tryptophan 7-halogenase</fullName>
    </submittedName>
</protein>
<dbReference type="GO" id="GO:0000166">
    <property type="term" value="F:nucleotide binding"/>
    <property type="evidence" value="ECO:0007669"/>
    <property type="project" value="UniProtKB-KW"/>
</dbReference>
<evidence type="ECO:0000256" key="2">
    <source>
        <dbReference type="PIRSR" id="PIRSR011396-2"/>
    </source>
</evidence>
<dbReference type="InterPro" id="IPR033856">
    <property type="entry name" value="Trp_halogen"/>
</dbReference>
<accession>A0A4Q2KSX0</accession>
<evidence type="ECO:0000313" key="3">
    <source>
        <dbReference type="EMBL" id="RXZ66401.1"/>
    </source>
</evidence>
<keyword evidence="2" id="KW-0285">Flavoprotein</keyword>
<dbReference type="AlphaFoldDB" id="A0A4Q2KSX0"/>
<keyword evidence="4" id="KW-1185">Reference proteome</keyword>
<dbReference type="OrthoDB" id="7178350at2"/>
<name>A0A4Q2KSX0_9SPHN</name>
<dbReference type="RefSeq" id="WP_129523872.1">
    <property type="nucleotide sequence ID" value="NZ_SDPV01000001.1"/>
</dbReference>
<feature type="binding site" evidence="2">
    <location>
        <position position="77"/>
    </location>
    <ligand>
        <name>7-chloro-L-tryptophan</name>
        <dbReference type="ChEBI" id="CHEBI:58713"/>
    </ligand>
</feature>
<feature type="binding site" evidence="2">
    <location>
        <begin position="13"/>
        <end position="16"/>
    </location>
    <ligand>
        <name>FAD</name>
        <dbReference type="ChEBI" id="CHEBI:57692"/>
    </ligand>
</feature>
<evidence type="ECO:0000256" key="1">
    <source>
        <dbReference type="PIRSR" id="PIRSR011396-1"/>
    </source>
</evidence>
<dbReference type="Proteomes" id="UP000293623">
    <property type="component" value="Unassembled WGS sequence"/>
</dbReference>
<feature type="binding site" evidence="2">
    <location>
        <position position="183"/>
    </location>
    <ligand>
        <name>FAD</name>
        <dbReference type="ChEBI" id="CHEBI:57692"/>
    </ligand>
</feature>